<keyword evidence="8" id="KW-1185">Reference proteome</keyword>
<proteinExistence type="inferred from homology"/>
<dbReference type="Pfam" id="PF00610">
    <property type="entry name" value="DEP"/>
    <property type="match status" value="1"/>
</dbReference>
<evidence type="ECO:0000256" key="2">
    <source>
        <dbReference type="ARBA" id="ARBA00005643"/>
    </source>
</evidence>
<evidence type="ECO:0000313" key="7">
    <source>
        <dbReference type="EMBL" id="CCE91628.1"/>
    </source>
</evidence>
<dbReference type="SUPFAM" id="SSF46785">
    <property type="entry name" value="Winged helix' DNA-binding domain"/>
    <property type="match status" value="1"/>
</dbReference>
<feature type="compositionally biased region" description="Polar residues" evidence="5">
    <location>
        <begin position="567"/>
        <end position="576"/>
    </location>
</feature>
<comment type="subcellular location">
    <subcellularLocation>
        <location evidence="1">Vacuole membrane</location>
        <topology evidence="1">Peripheral membrane protein</topology>
    </subcellularLocation>
</comment>
<dbReference type="PANTHER" id="PTHR13179">
    <property type="entry name" value="DEP DOMAIN CONTAINING PROTEIN 5"/>
    <property type="match status" value="1"/>
</dbReference>
<dbReference type="Gene3D" id="1.10.10.10">
    <property type="entry name" value="Winged helix-like DNA-binding domain superfamily/Winged helix DNA-binding domain"/>
    <property type="match status" value="1"/>
</dbReference>
<feature type="compositionally biased region" description="Polar residues" evidence="5">
    <location>
        <begin position="60"/>
        <end position="95"/>
    </location>
</feature>
<dbReference type="GO" id="GO:0005096">
    <property type="term" value="F:GTPase activator activity"/>
    <property type="evidence" value="ECO:0007669"/>
    <property type="project" value="EnsemblFungi"/>
</dbReference>
<feature type="compositionally biased region" description="Basic and acidic residues" evidence="5">
    <location>
        <begin position="1223"/>
        <end position="1237"/>
    </location>
</feature>
<dbReference type="GO" id="GO:2000785">
    <property type="term" value="P:regulation of autophagosome assembly"/>
    <property type="evidence" value="ECO:0007669"/>
    <property type="project" value="EnsemblFungi"/>
</dbReference>
<feature type="domain" description="DEP" evidence="6">
    <location>
        <begin position="1135"/>
        <end position="1210"/>
    </location>
</feature>
<dbReference type="eggNOG" id="KOG3572">
    <property type="taxonomic scope" value="Eukaryota"/>
</dbReference>
<feature type="region of interest" description="Disordered" evidence="5">
    <location>
        <begin position="698"/>
        <end position="780"/>
    </location>
</feature>
<dbReference type="RefSeq" id="XP_003680839.1">
    <property type="nucleotide sequence ID" value="XM_003680791.1"/>
</dbReference>
<dbReference type="OrthoDB" id="39497at2759"/>
<dbReference type="GO" id="GO:1904262">
    <property type="term" value="P:negative regulation of TORC1 signaling"/>
    <property type="evidence" value="ECO:0007669"/>
    <property type="project" value="EnsemblFungi"/>
</dbReference>
<dbReference type="CDD" id="cd04449">
    <property type="entry name" value="DEP_DEPDC5-like"/>
    <property type="match status" value="1"/>
</dbReference>
<dbReference type="GO" id="GO:0051058">
    <property type="term" value="P:negative regulation of small GTPase mediated signal transduction"/>
    <property type="evidence" value="ECO:0007669"/>
    <property type="project" value="EnsemblFungi"/>
</dbReference>
<dbReference type="PROSITE" id="PS50186">
    <property type="entry name" value="DEP"/>
    <property type="match status" value="1"/>
</dbReference>
<dbReference type="GO" id="GO:0005774">
    <property type="term" value="C:vacuolar membrane"/>
    <property type="evidence" value="ECO:0007669"/>
    <property type="project" value="UniProtKB-SubCell"/>
</dbReference>
<evidence type="ECO:0000256" key="5">
    <source>
        <dbReference type="SAM" id="MobiDB-lite"/>
    </source>
</evidence>
<dbReference type="InterPro" id="IPR027244">
    <property type="entry name" value="IML1"/>
</dbReference>
<dbReference type="InterPro" id="IPR048255">
    <property type="entry name" value="IML1_N"/>
</dbReference>
<sequence length="1527" mass="173641">MFTSLRGKSQRPISSIPSEAPRANNTTNANSISLSAGNLIVGSYQSSRPYGQRNLEMNRATGSPAGNRSSGNQTLMNTSATSSTPIPVSTPNTGVKKNKSHQLELAYHESRYSNYSVMLNLSETPEIAEGDICELRTYHKVPGPSGRKIYFIARDFDAESKRRTKSSQVSVLSGQLQSLLDLPTRSKVWVQLKKRESCEADLVELHIKDCLLNRGDMWSLSSQSVGSCVFSGQKLSFLGSIRATVKGIYRDGKKRLSGYLGESTRIVFRSESARLIFLIQITDEMWNFEESGEQLFQKMVNSLFPKIFKRWKEIDTHHSITIAFVCSVDMSKVPFRDLKPGEILKNSTDYFRIVVDQVHAIHWVEIMETLRKEFMKLTKDILNKKTEEGHSAIKGRFSPVIKSNILESVNFATTILTDPFKQPDLRHTTTHVMIITPGSGLYDVDYDLLKLTGKKLLSLEMTMDLICLSRAPLHIVPLFRYLDYENKMYHCSPTWLSIFFWNDTSEGWFPRCKIYDLQMMGLTENDVMQDVSIERLRNEKQVRAISQLMDVYDDSVFRCKPAKEDTTGQSVKTSTGAKKPQSIDKSAQNNSPLEWNAPRFAGAVIEEAQKTKVLASMYTVNEDGEFDADGAGDSLSPIGTRGQTAVDTLKGITKKSSVKDLTHKIVGKLMPGWDQEAKKGKTNIDGINIAGERQLTHTGLSNSKQLPGSGSNVGSSESTPIIMKTLDALSQHEKQRTISPVRDISMRESVSTVNSSKNGDSRQHHGRGRRANNGENKNKLVDSNWMEVSNPSMPVSSELAGQMLPVRWKDVLPRYVAKKYSKWRSFTTPAELPITISDFPTKEDFENNFIFRNHSVTLNVDHEAPDRTHRHLLRDMIYMRLLTGFQICVGKKAKMIELSKSQENKETPIAKYVDGDWATIKVYMMIDSEIHRLSCGVDGVIDVQRYLRKYEENPYEQVPTYIPLVKTRYESEYRPAELDPLHVTRESFNWNQIDQVLAGYGDCSSKKKKPYGYRSKMVVLPADVPSNTYSSVINGRNETLTPEEIRLEGLRKLITSINRSKRRTVKDNSARNNKKEEIQQEIMFYTGSLFQFIHEQKESLEKSAIDYKDSIFASDKMQLKKDADMKKVAYEMQHGNNPLTLVNRKWHWKKHQNSFIGAEMVNWLISNYGDIDTREDAVEYGQNLMEEGLFVHVLNKHSFLDGHYFYQLSPQYVIDQKSLEKVSSDDKSNADSRRVAKGDSISVSSGSKAAAPSIEFSVSNSQRSIQDESGIKNTDEISDKPTVVLSSSVVIDVDLAGKSYKSETCTVHYDKVHNPDHCFHIRVEWLTTTPKLLDDLVGNWSRLCERFGLKLIEIPWTELCTIPSINPFHSFVDIKLAINPWEDPEFKDLEVLATSKFYYHMFLLKASGFLLDNRAATFIQEGECEFDIVYSWGKPEFKYAQYIHNTGAYIAEIRENGNLFLAPNNIYLSRVNRGNVVGKSQSSPQWALDAQMVMLDFRETCTNYEKLREVLLEGKEKWIEEQFYDDF</sequence>
<dbReference type="GO" id="GO:1990130">
    <property type="term" value="C:GATOR1 complex"/>
    <property type="evidence" value="ECO:0007669"/>
    <property type="project" value="EnsemblFungi"/>
</dbReference>
<dbReference type="KEGG" id="tdl:TDEL_0D00440"/>
<dbReference type="HOGENOM" id="CLU_000935_1_1_1"/>
<feature type="compositionally biased region" description="Polar residues" evidence="5">
    <location>
        <begin position="583"/>
        <end position="593"/>
    </location>
</feature>
<feature type="compositionally biased region" description="Polar residues" evidence="5">
    <location>
        <begin position="698"/>
        <end position="719"/>
    </location>
</feature>
<evidence type="ECO:0000256" key="4">
    <source>
        <dbReference type="ARBA" id="ARBA00021881"/>
    </source>
</evidence>
<feature type="region of interest" description="Disordered" evidence="5">
    <location>
        <begin position="563"/>
        <end position="594"/>
    </location>
</feature>
<name>G8ZSN4_TORDE</name>
<dbReference type="GO" id="GO:0034599">
    <property type="term" value="P:cellular response to oxidative stress"/>
    <property type="evidence" value="ECO:0007669"/>
    <property type="project" value="EnsemblFungi"/>
</dbReference>
<dbReference type="Pfam" id="PF12257">
    <property type="entry name" value="IML1"/>
    <property type="match status" value="1"/>
</dbReference>
<dbReference type="GO" id="GO:0006995">
    <property type="term" value="P:cellular response to nitrogen starvation"/>
    <property type="evidence" value="ECO:0007669"/>
    <property type="project" value="EnsemblFungi"/>
</dbReference>
<feature type="region of interest" description="Disordered" evidence="5">
    <location>
        <begin position="1223"/>
        <end position="1246"/>
    </location>
</feature>
<feature type="compositionally biased region" description="Polar residues" evidence="5">
    <location>
        <begin position="748"/>
        <end position="758"/>
    </location>
</feature>
<evidence type="ECO:0000259" key="6">
    <source>
        <dbReference type="PROSITE" id="PS50186"/>
    </source>
</evidence>
<dbReference type="InterPro" id="IPR045838">
    <property type="entry name" value="DEPDC5_CTD"/>
</dbReference>
<dbReference type="GO" id="GO:0010508">
    <property type="term" value="P:positive regulation of autophagy"/>
    <property type="evidence" value="ECO:0007669"/>
    <property type="project" value="EnsemblFungi"/>
</dbReference>
<dbReference type="FunCoup" id="G8ZSN4">
    <property type="interactions" value="752"/>
</dbReference>
<dbReference type="InterPro" id="IPR036390">
    <property type="entry name" value="WH_DNA-bd_sf"/>
</dbReference>
<organism evidence="7 8">
    <name type="scientific">Torulaspora delbrueckii</name>
    <name type="common">Yeast</name>
    <name type="synonym">Candida colliculosa</name>
    <dbReference type="NCBI Taxonomy" id="4950"/>
    <lineage>
        <taxon>Eukaryota</taxon>
        <taxon>Fungi</taxon>
        <taxon>Dikarya</taxon>
        <taxon>Ascomycota</taxon>
        <taxon>Saccharomycotina</taxon>
        <taxon>Saccharomycetes</taxon>
        <taxon>Saccharomycetales</taxon>
        <taxon>Saccharomycetaceae</taxon>
        <taxon>Torulaspora</taxon>
    </lineage>
</organism>
<evidence type="ECO:0000256" key="1">
    <source>
        <dbReference type="ARBA" id="ARBA00004148"/>
    </source>
</evidence>
<dbReference type="InParanoid" id="G8ZSN4"/>
<dbReference type="Pfam" id="PF19418">
    <property type="entry name" value="DEPDC5_CTD"/>
    <property type="match status" value="1"/>
</dbReference>
<comment type="similarity">
    <text evidence="2">Belongs to the IML1 family.</text>
</comment>
<feature type="region of interest" description="Disordered" evidence="5">
    <location>
        <begin position="56"/>
        <end position="100"/>
    </location>
</feature>
<dbReference type="PANTHER" id="PTHR13179:SF8">
    <property type="entry name" value="GATOR COMPLEX PROTEIN DEPDC5"/>
    <property type="match status" value="1"/>
</dbReference>
<evidence type="ECO:0000256" key="3">
    <source>
        <dbReference type="ARBA" id="ARBA00018529"/>
    </source>
</evidence>
<dbReference type="GO" id="GO:0035556">
    <property type="term" value="P:intracellular signal transduction"/>
    <property type="evidence" value="ECO:0007669"/>
    <property type="project" value="InterPro"/>
</dbReference>
<dbReference type="GeneID" id="11502040"/>
<dbReference type="EMBL" id="HE616745">
    <property type="protein sequence ID" value="CCE91628.1"/>
    <property type="molecule type" value="Genomic_DNA"/>
</dbReference>
<feature type="region of interest" description="Disordered" evidence="5">
    <location>
        <begin position="1"/>
        <end position="29"/>
    </location>
</feature>
<dbReference type="InterPro" id="IPR000591">
    <property type="entry name" value="DEP_dom"/>
</dbReference>
<dbReference type="InterPro" id="IPR036388">
    <property type="entry name" value="WH-like_DNA-bd_sf"/>
</dbReference>
<dbReference type="SMART" id="SM00049">
    <property type="entry name" value="DEP"/>
    <property type="match status" value="1"/>
</dbReference>
<reference evidence="7 8" key="1">
    <citation type="journal article" date="2011" name="Proc. Natl. Acad. Sci. U.S.A.">
        <title>Evolutionary erosion of yeast sex chromosomes by mating-type switching accidents.</title>
        <authorList>
            <person name="Gordon J.L."/>
            <person name="Armisen D."/>
            <person name="Proux-Wera E."/>
            <person name="Oheigeartaigh S.S."/>
            <person name="Byrne K.P."/>
            <person name="Wolfe K.H."/>
        </authorList>
    </citation>
    <scope>NUCLEOTIDE SEQUENCE [LARGE SCALE GENOMIC DNA]</scope>
    <source>
        <strain evidence="8">ATCC 10662 / CBS 1146 / NBRC 0425 / NCYC 2629 / NRRL Y-866</strain>
    </source>
</reference>
<gene>
    <name evidence="7" type="primary">TDEL0D00440</name>
    <name evidence="7" type="ORF">TDEL_0D00440</name>
</gene>
<evidence type="ECO:0000313" key="8">
    <source>
        <dbReference type="Proteomes" id="UP000005627"/>
    </source>
</evidence>
<dbReference type="STRING" id="1076872.G8ZSN4"/>
<accession>G8ZSN4</accession>
<protein>
    <recommendedName>
        <fullName evidence="3">Vacuolar membrane-associated protein IML1</fullName>
    </recommendedName>
    <alternativeName>
        <fullName evidence="4">Vacuolar membrane-associated protein iml1</fullName>
    </alternativeName>
</protein>
<dbReference type="Proteomes" id="UP000005627">
    <property type="component" value="Chromosome 4"/>
</dbReference>